<feature type="region of interest" description="Disordered" evidence="1">
    <location>
        <begin position="66"/>
        <end position="92"/>
    </location>
</feature>
<comment type="caution">
    <text evidence="2">The sequence shown here is derived from an EMBL/GenBank/DDBJ whole genome shotgun (WGS) entry which is preliminary data.</text>
</comment>
<evidence type="ECO:0000256" key="1">
    <source>
        <dbReference type="SAM" id="MobiDB-lite"/>
    </source>
</evidence>
<accession>A0ABR1IL14</accession>
<proteinExistence type="predicted"/>
<reference evidence="2 3" key="1">
    <citation type="submission" date="2024-01" db="EMBL/GenBank/DDBJ databases">
        <title>A draft genome for the cacao thread blight pathogen Marasmiellus scandens.</title>
        <authorList>
            <person name="Baruah I.K."/>
            <person name="Leung J."/>
            <person name="Bukari Y."/>
            <person name="Amoako-Attah I."/>
            <person name="Meinhardt L.W."/>
            <person name="Bailey B.A."/>
            <person name="Cohen S.P."/>
        </authorList>
    </citation>
    <scope>NUCLEOTIDE SEQUENCE [LARGE SCALE GENOMIC DNA]</scope>
    <source>
        <strain evidence="2 3">GH-19</strain>
    </source>
</reference>
<feature type="region of interest" description="Disordered" evidence="1">
    <location>
        <begin position="108"/>
        <end position="134"/>
    </location>
</feature>
<organism evidence="2 3">
    <name type="scientific">Marasmiellus scandens</name>
    <dbReference type="NCBI Taxonomy" id="2682957"/>
    <lineage>
        <taxon>Eukaryota</taxon>
        <taxon>Fungi</taxon>
        <taxon>Dikarya</taxon>
        <taxon>Basidiomycota</taxon>
        <taxon>Agaricomycotina</taxon>
        <taxon>Agaricomycetes</taxon>
        <taxon>Agaricomycetidae</taxon>
        <taxon>Agaricales</taxon>
        <taxon>Marasmiineae</taxon>
        <taxon>Omphalotaceae</taxon>
        <taxon>Marasmiellus</taxon>
    </lineage>
</organism>
<dbReference type="EMBL" id="JBANRG010000108">
    <property type="protein sequence ID" value="KAK7435363.1"/>
    <property type="molecule type" value="Genomic_DNA"/>
</dbReference>
<name>A0ABR1IL14_9AGAR</name>
<protein>
    <submittedName>
        <fullName evidence="2">Uncharacterized protein</fullName>
    </submittedName>
</protein>
<sequence length="134" mass="15213">MSVIPGPPTSKVVTHSRDPKLIHSGYIIHQEERDIYKSLLRKSALLADHPRQDPWTIQKVRQQRSFVSEDKASHHWTDVDGGVQLPEDGATDLDTTDYRVGIAAEALLHPQEEEGEKRMDEGEERMNEEEGGEM</sequence>
<dbReference type="Proteomes" id="UP001498398">
    <property type="component" value="Unassembled WGS sequence"/>
</dbReference>
<evidence type="ECO:0000313" key="2">
    <source>
        <dbReference type="EMBL" id="KAK7435363.1"/>
    </source>
</evidence>
<gene>
    <name evidence="2" type="ORF">VKT23_019716</name>
</gene>
<feature type="compositionally biased region" description="Basic and acidic residues" evidence="1">
    <location>
        <begin position="110"/>
        <end position="120"/>
    </location>
</feature>
<feature type="compositionally biased region" description="Basic and acidic residues" evidence="1">
    <location>
        <begin position="67"/>
        <end position="78"/>
    </location>
</feature>
<keyword evidence="3" id="KW-1185">Reference proteome</keyword>
<feature type="compositionally biased region" description="Acidic residues" evidence="1">
    <location>
        <begin position="121"/>
        <end position="134"/>
    </location>
</feature>
<evidence type="ECO:0000313" key="3">
    <source>
        <dbReference type="Proteomes" id="UP001498398"/>
    </source>
</evidence>